<evidence type="ECO:0000256" key="9">
    <source>
        <dbReference type="ARBA" id="ARBA00022989"/>
    </source>
</evidence>
<evidence type="ECO:0000256" key="5">
    <source>
        <dbReference type="ARBA" id="ARBA00022679"/>
    </source>
</evidence>
<dbReference type="eggNOG" id="COG1264">
    <property type="taxonomic scope" value="Bacteria"/>
</dbReference>
<feature type="transmembrane region" description="Helical" evidence="12">
    <location>
        <begin position="293"/>
        <end position="312"/>
    </location>
</feature>
<keyword evidence="8" id="KW-0418">Kinase</keyword>
<accession>Q2NRN7</accession>
<dbReference type="Gene3D" id="3.30.1360.60">
    <property type="entry name" value="Glucose permease domain IIB"/>
    <property type="match status" value="1"/>
</dbReference>
<keyword evidence="10 12" id="KW-0472">Membrane</keyword>
<gene>
    <name evidence="15" type="ordered locus">SG1913</name>
</gene>
<dbReference type="InterPro" id="IPR029044">
    <property type="entry name" value="Nucleotide-diphossugar_trans"/>
</dbReference>
<dbReference type="PROSITE" id="PS51103">
    <property type="entry name" value="PTS_EIIC_TYPE_1"/>
    <property type="match status" value="1"/>
</dbReference>
<dbReference type="InterPro" id="IPR036878">
    <property type="entry name" value="Glu_permease_IIB"/>
</dbReference>
<dbReference type="Gene3D" id="3.90.550.10">
    <property type="entry name" value="Spore Coat Polysaccharide Biosynthesis Protein SpsA, Chain A"/>
    <property type="match status" value="1"/>
</dbReference>
<evidence type="ECO:0000256" key="2">
    <source>
        <dbReference type="ARBA" id="ARBA00022448"/>
    </source>
</evidence>
<evidence type="ECO:0000256" key="11">
    <source>
        <dbReference type="PROSITE-ProRule" id="PRU00421"/>
    </source>
</evidence>
<dbReference type="SUPFAM" id="SSF53448">
    <property type="entry name" value="Nucleotide-diphospho-sugar transferases"/>
    <property type="match status" value="1"/>
</dbReference>
<evidence type="ECO:0000256" key="6">
    <source>
        <dbReference type="ARBA" id="ARBA00022683"/>
    </source>
</evidence>
<dbReference type="PANTHER" id="PTHR30009:SF24">
    <property type="entry name" value="PTS SYSTEM, IIBC COMPONENT"/>
    <property type="match status" value="1"/>
</dbReference>
<dbReference type="GO" id="GO:0016301">
    <property type="term" value="F:kinase activity"/>
    <property type="evidence" value="ECO:0007669"/>
    <property type="project" value="UniProtKB-KW"/>
</dbReference>
<feature type="domain" description="PTS EIIB type-1" evidence="13">
    <location>
        <begin position="363"/>
        <end position="440"/>
    </location>
</feature>
<feature type="transmembrane region" description="Helical" evidence="12">
    <location>
        <begin position="104"/>
        <end position="124"/>
    </location>
</feature>
<evidence type="ECO:0000256" key="7">
    <source>
        <dbReference type="ARBA" id="ARBA00022692"/>
    </source>
</evidence>
<comment type="subcellular location">
    <subcellularLocation>
        <location evidence="1">Cell membrane</location>
        <topology evidence="1">Multi-pass membrane protein</topology>
    </subcellularLocation>
</comment>
<keyword evidence="4" id="KW-0762">Sugar transport</keyword>
<evidence type="ECO:0000313" key="15">
    <source>
        <dbReference type="EMBL" id="BAE75188.1"/>
    </source>
</evidence>
<dbReference type="InterPro" id="IPR001996">
    <property type="entry name" value="PTS_IIB_1"/>
</dbReference>
<evidence type="ECO:0000256" key="3">
    <source>
        <dbReference type="ARBA" id="ARBA00022475"/>
    </source>
</evidence>
<feature type="transmembrane region" description="Helical" evidence="12">
    <location>
        <begin position="204"/>
        <end position="230"/>
    </location>
</feature>
<evidence type="ECO:0000256" key="10">
    <source>
        <dbReference type="ARBA" id="ARBA00023136"/>
    </source>
</evidence>
<feature type="transmembrane region" description="Helical" evidence="12">
    <location>
        <begin position="318"/>
        <end position="340"/>
    </location>
</feature>
<dbReference type="GO" id="GO:0009401">
    <property type="term" value="P:phosphoenolpyruvate-dependent sugar phosphotransferase system"/>
    <property type="evidence" value="ECO:0007669"/>
    <property type="project" value="UniProtKB-KW"/>
</dbReference>
<evidence type="ECO:0000256" key="4">
    <source>
        <dbReference type="ARBA" id="ARBA00022597"/>
    </source>
</evidence>
<feature type="active site" description="Phosphocysteine intermediate; for EIIB activity" evidence="11">
    <location>
        <position position="385"/>
    </location>
</feature>
<proteinExistence type="predicted"/>
<dbReference type="KEGG" id="sgl:SG1913"/>
<evidence type="ECO:0000259" key="13">
    <source>
        <dbReference type="PROSITE" id="PS51098"/>
    </source>
</evidence>
<evidence type="ECO:0000259" key="14">
    <source>
        <dbReference type="PROSITE" id="PS51103"/>
    </source>
</evidence>
<keyword evidence="6" id="KW-0598">Phosphotransferase system</keyword>
<dbReference type="InterPro" id="IPR018113">
    <property type="entry name" value="PTrfase_EIIB_Cys"/>
</dbReference>
<evidence type="ECO:0000256" key="8">
    <source>
        <dbReference type="ARBA" id="ARBA00022777"/>
    </source>
</evidence>
<dbReference type="PROSITE" id="PS51098">
    <property type="entry name" value="PTS_EIIB_TYPE_1"/>
    <property type="match status" value="1"/>
</dbReference>
<dbReference type="PANTHER" id="PTHR30009">
    <property type="entry name" value="CYTOCHROME C-TYPE SYNTHESIS PROTEIN AND PTS TRANSMEMBRANE COMPONENT"/>
    <property type="match status" value="1"/>
</dbReference>
<evidence type="ECO:0000256" key="1">
    <source>
        <dbReference type="ARBA" id="ARBA00004651"/>
    </source>
</evidence>
<dbReference type="GO" id="GO:0005886">
    <property type="term" value="C:plasma membrane"/>
    <property type="evidence" value="ECO:0007669"/>
    <property type="project" value="UniProtKB-SubCell"/>
</dbReference>
<dbReference type="CDD" id="cd00212">
    <property type="entry name" value="PTS_IIB_glc"/>
    <property type="match status" value="1"/>
</dbReference>
<feature type="transmembrane region" description="Helical" evidence="12">
    <location>
        <begin position="242"/>
        <end position="258"/>
    </location>
</feature>
<dbReference type="Proteomes" id="UP000001932">
    <property type="component" value="Chromosome"/>
</dbReference>
<dbReference type="Pfam" id="PF00367">
    <property type="entry name" value="PTS_EIIB"/>
    <property type="match status" value="1"/>
</dbReference>
<dbReference type="Pfam" id="PF02378">
    <property type="entry name" value="PTS_EIIC"/>
    <property type="match status" value="1"/>
</dbReference>
<dbReference type="InterPro" id="IPR003352">
    <property type="entry name" value="PTS_EIIC"/>
</dbReference>
<keyword evidence="9 12" id="KW-1133">Transmembrane helix</keyword>
<dbReference type="GO" id="GO:0008982">
    <property type="term" value="F:protein-N(PI)-phosphohistidine-sugar phosphotransferase activity"/>
    <property type="evidence" value="ECO:0007669"/>
    <property type="project" value="InterPro"/>
</dbReference>
<evidence type="ECO:0000313" key="16">
    <source>
        <dbReference type="Proteomes" id="UP000001932"/>
    </source>
</evidence>
<dbReference type="NCBIfam" id="TIGR00826">
    <property type="entry name" value="EIIB_glc"/>
    <property type="match status" value="1"/>
</dbReference>
<dbReference type="EMBL" id="AP008232">
    <property type="protein sequence ID" value="BAE75188.1"/>
    <property type="molecule type" value="Genomic_DNA"/>
</dbReference>
<dbReference type="STRING" id="343509.SG1913"/>
<protein>
    <submittedName>
        <fullName evidence="15">PTS system IIBC component</fullName>
    </submittedName>
</protein>
<dbReference type="AlphaFoldDB" id="Q2NRN7"/>
<keyword evidence="2" id="KW-0813">Transport</keyword>
<evidence type="ECO:0000256" key="12">
    <source>
        <dbReference type="SAM" id="Phobius"/>
    </source>
</evidence>
<dbReference type="InterPro" id="IPR013013">
    <property type="entry name" value="PTS_EIIC_1"/>
</dbReference>
<reference evidence="15 16" key="1">
    <citation type="journal article" date="2006" name="Genome Res.">
        <title>Massive genome erosion and functional adaptations provide insights into the symbiotic lifestyle of Sodalis glossinidius in the tsetse host.</title>
        <authorList>
            <person name="Toh H."/>
            <person name="Weiss B.L."/>
            <person name="Perkin S.A.H."/>
            <person name="Yamashita A."/>
            <person name="Oshima K."/>
            <person name="Hattori M."/>
            <person name="Aksoy S."/>
        </authorList>
    </citation>
    <scope>NUCLEOTIDE SEQUENCE [LARGE SCALE GENOMIC DNA]</scope>
    <source>
        <strain evidence="16">morsitans</strain>
    </source>
</reference>
<dbReference type="HOGENOM" id="CLU_012312_1_0_6"/>
<keyword evidence="7 12" id="KW-0812">Transmembrane</keyword>
<dbReference type="eggNOG" id="COG1263">
    <property type="taxonomic scope" value="Bacteria"/>
</dbReference>
<dbReference type="GO" id="GO:0090563">
    <property type="term" value="F:protein-phosphocysteine-sugar phosphotransferase activity"/>
    <property type="evidence" value="ECO:0007669"/>
    <property type="project" value="TreeGrafter"/>
</dbReference>
<keyword evidence="16" id="KW-1185">Reference proteome</keyword>
<sequence>MYALQGDTKGAVCSCLMGVDELDLEAELIISSADHYIKDDLQSIIEYFRSQQADAGVLSFESVHPKWSFVRLNADKQVVEAAEKISISSNAVSQFLGFFGGSRFVPIVCSFAAIIVGAVMMVVWPWCQKIIFSLGGLVDATGYLGTFIYGFVLHMLGLFGLHHIFYLPFWTTALGGSEVINGQLYEGTQRIFFAQLADPNTPHYYIGTARFMSGRFITMMFGLLGACLAMYHAARPENRKRVGGLLLLAALTSFLTGITEPIEFSFLFIAPALYVLHVVLEAFMLAHILHITIGQTFSGGFIDFILFGVLQVEAKTHWLWVPVVGVPWFLIYYFSFRYLIRHFDFKTPGREDMAAVSESVVSSQRAETIIKALGGRENIEELDCCATRLRVTVRSPQEVDEAMLTQSGARGVIKCGNRVQVIFGPHVTVIKNEIEEAIAS</sequence>
<keyword evidence="3" id="KW-1003">Cell membrane</keyword>
<organism evidence="15 16">
    <name type="scientific">Sodalis glossinidius (strain morsitans)</name>
    <dbReference type="NCBI Taxonomy" id="343509"/>
    <lineage>
        <taxon>Bacteria</taxon>
        <taxon>Pseudomonadati</taxon>
        <taxon>Pseudomonadota</taxon>
        <taxon>Gammaproteobacteria</taxon>
        <taxon>Enterobacterales</taxon>
        <taxon>Bruguierivoracaceae</taxon>
        <taxon>Sodalis</taxon>
    </lineage>
</organism>
<feature type="domain" description="PTS EIIC type-1" evidence="14">
    <location>
        <begin position="1"/>
        <end position="352"/>
    </location>
</feature>
<dbReference type="SUPFAM" id="SSF55604">
    <property type="entry name" value="Glucose permease domain IIB"/>
    <property type="match status" value="1"/>
</dbReference>
<dbReference type="InterPro" id="IPR050429">
    <property type="entry name" value="PTS_Glucose_EIICBA"/>
</dbReference>
<keyword evidence="5" id="KW-0808">Transferase</keyword>
<name>Q2NRN7_SODGM</name>
<feature type="transmembrane region" description="Helical" evidence="12">
    <location>
        <begin position="130"/>
        <end position="152"/>
    </location>
</feature>